<reference evidence="4" key="1">
    <citation type="journal article" date="2019" name="Int. J. Syst. Evol. Microbiol.">
        <title>The Global Catalogue of Microorganisms (GCM) 10K type strain sequencing project: providing services to taxonomists for standard genome sequencing and annotation.</title>
        <authorList>
            <consortium name="The Broad Institute Genomics Platform"/>
            <consortium name="The Broad Institute Genome Sequencing Center for Infectious Disease"/>
            <person name="Wu L."/>
            <person name="Ma J."/>
        </authorList>
    </citation>
    <scope>NUCLEOTIDE SEQUENCE [LARGE SCALE GENOMIC DNA]</scope>
    <source>
        <strain evidence="4">NBRC 102520</strain>
    </source>
</reference>
<dbReference type="Proteomes" id="UP001156905">
    <property type="component" value="Unassembled WGS sequence"/>
</dbReference>
<dbReference type="Gene3D" id="3.40.50.2000">
    <property type="entry name" value="Glycogen Phosphorylase B"/>
    <property type="match status" value="2"/>
</dbReference>
<evidence type="ECO:0000313" key="3">
    <source>
        <dbReference type="EMBL" id="GLR91046.1"/>
    </source>
</evidence>
<dbReference type="InterPro" id="IPR001296">
    <property type="entry name" value="Glyco_trans_1"/>
</dbReference>
<feature type="domain" description="Glycosyltransferase subfamily 4-like N-terminal" evidence="2">
    <location>
        <begin position="55"/>
        <end position="188"/>
    </location>
</feature>
<keyword evidence="4" id="KW-1185">Reference proteome</keyword>
<evidence type="ECO:0000259" key="1">
    <source>
        <dbReference type="Pfam" id="PF00534"/>
    </source>
</evidence>
<evidence type="ECO:0000259" key="2">
    <source>
        <dbReference type="Pfam" id="PF13439"/>
    </source>
</evidence>
<keyword evidence="3" id="KW-0808">Transferase</keyword>
<dbReference type="PANTHER" id="PTHR45947">
    <property type="entry name" value="SULFOQUINOVOSYL TRANSFERASE SQD2"/>
    <property type="match status" value="1"/>
</dbReference>
<dbReference type="SUPFAM" id="SSF53756">
    <property type="entry name" value="UDP-Glycosyltransferase/glycogen phosphorylase"/>
    <property type="match status" value="1"/>
</dbReference>
<dbReference type="InterPro" id="IPR028098">
    <property type="entry name" value="Glyco_trans_4-like_N"/>
</dbReference>
<dbReference type="EMBL" id="BSOW01000041">
    <property type="protein sequence ID" value="GLR91046.1"/>
    <property type="molecule type" value="Genomic_DNA"/>
</dbReference>
<protein>
    <submittedName>
        <fullName evidence="3">Glycosyl transferase family 1</fullName>
    </submittedName>
</protein>
<dbReference type="Pfam" id="PF13439">
    <property type="entry name" value="Glyco_transf_4"/>
    <property type="match status" value="1"/>
</dbReference>
<feature type="domain" description="Glycosyl transferase family 1" evidence="1">
    <location>
        <begin position="200"/>
        <end position="360"/>
    </location>
</feature>
<gene>
    <name evidence="3" type="ORF">GCM10007857_77620</name>
</gene>
<name>A0ABQ6BB37_9BRAD</name>
<sequence>MSSQKTVLVYRNELLPISETFIKEQMLALRQWRPVLVGRRILEQLPLDDLDIRIVGPQNSSLPTRLSWKFRRALGLVPTRAISELKAENPLLVHAHFGMDALDAWPIARALRVPMLVSLHGYDINTHREWWEAGHGGTRMRLYPRRVLNLAQQPAVSFAAVSQALRRRAIEYGIPAKKIAVSYIGINTRTFRTGNVPISQRPLSVVFVGRLVEKKGCAILIEAMSHVQQVVTAAQLTVIGDGPLRHDLESLATRKKVRATFRGAQSSAYVKRELDASRVLCLPSITARNGDAEGFGLVILEAQASGVPVVTSALGGATEGISEHITGFSFAERDIEGLTRILINILNNEEMLRQMADNGPSYVASHFDLARCTGQLELLYDAISSDELADRRT</sequence>
<dbReference type="RefSeq" id="WP_284274170.1">
    <property type="nucleotide sequence ID" value="NZ_BSOW01000041.1"/>
</dbReference>
<organism evidence="3 4">
    <name type="scientific">Bradyrhizobium iriomotense</name>
    <dbReference type="NCBI Taxonomy" id="441950"/>
    <lineage>
        <taxon>Bacteria</taxon>
        <taxon>Pseudomonadati</taxon>
        <taxon>Pseudomonadota</taxon>
        <taxon>Alphaproteobacteria</taxon>
        <taxon>Hyphomicrobiales</taxon>
        <taxon>Nitrobacteraceae</taxon>
        <taxon>Bradyrhizobium</taxon>
    </lineage>
</organism>
<comment type="caution">
    <text evidence="3">The sequence shown here is derived from an EMBL/GenBank/DDBJ whole genome shotgun (WGS) entry which is preliminary data.</text>
</comment>
<dbReference type="GO" id="GO:0016740">
    <property type="term" value="F:transferase activity"/>
    <property type="evidence" value="ECO:0007669"/>
    <property type="project" value="UniProtKB-KW"/>
</dbReference>
<proteinExistence type="predicted"/>
<dbReference type="InterPro" id="IPR050194">
    <property type="entry name" value="Glycosyltransferase_grp1"/>
</dbReference>
<dbReference type="PANTHER" id="PTHR45947:SF14">
    <property type="entry name" value="SLL1723 PROTEIN"/>
    <property type="match status" value="1"/>
</dbReference>
<accession>A0ABQ6BB37</accession>
<evidence type="ECO:0000313" key="4">
    <source>
        <dbReference type="Proteomes" id="UP001156905"/>
    </source>
</evidence>
<dbReference type="Pfam" id="PF00534">
    <property type="entry name" value="Glycos_transf_1"/>
    <property type="match status" value="1"/>
</dbReference>